<evidence type="ECO:0008006" key="4">
    <source>
        <dbReference type="Google" id="ProtNLM"/>
    </source>
</evidence>
<feature type="transmembrane region" description="Helical" evidence="1">
    <location>
        <begin position="55"/>
        <end position="77"/>
    </location>
</feature>
<evidence type="ECO:0000313" key="2">
    <source>
        <dbReference type="EMBL" id="OGH75740.1"/>
    </source>
</evidence>
<reference evidence="2 3" key="1">
    <citation type="journal article" date="2016" name="Nat. Commun.">
        <title>Thousands of microbial genomes shed light on interconnected biogeochemical processes in an aquifer system.</title>
        <authorList>
            <person name="Anantharaman K."/>
            <person name="Brown C.T."/>
            <person name="Hug L.A."/>
            <person name="Sharon I."/>
            <person name="Castelle C.J."/>
            <person name="Probst A.J."/>
            <person name="Thomas B.C."/>
            <person name="Singh A."/>
            <person name="Wilkins M.J."/>
            <person name="Karaoz U."/>
            <person name="Brodie E.L."/>
            <person name="Williams K.H."/>
            <person name="Hubbard S.S."/>
            <person name="Banfield J.F."/>
        </authorList>
    </citation>
    <scope>NUCLEOTIDE SEQUENCE [LARGE SCALE GENOMIC DNA]</scope>
</reference>
<dbReference type="AlphaFoldDB" id="A0A1F6MW67"/>
<proteinExistence type="predicted"/>
<feature type="transmembrane region" description="Helical" evidence="1">
    <location>
        <begin position="83"/>
        <end position="101"/>
    </location>
</feature>
<organism evidence="2 3">
    <name type="scientific">Candidatus Magasanikbacteria bacterium RIFCSPLOWO2_12_FULL_43_12</name>
    <dbReference type="NCBI Taxonomy" id="1798692"/>
    <lineage>
        <taxon>Bacteria</taxon>
        <taxon>Candidatus Magasanikiibacteriota</taxon>
    </lineage>
</organism>
<comment type="caution">
    <text evidence="2">The sequence shown here is derived from an EMBL/GenBank/DDBJ whole genome shotgun (WGS) entry which is preliminary data.</text>
</comment>
<protein>
    <recommendedName>
        <fullName evidence="4">SHOCT domain-containing protein</fullName>
    </recommendedName>
</protein>
<name>A0A1F6MW67_9BACT</name>
<sequence length="191" mass="22649">MNTLNQRYGLNFKKFEILDNGVKVSDRYLWNYFECALSFEEILNKEIISTNKKGGWLVVFFVFLIVSIILGIVQIYYSTDDKWAILFWIGMAIISLAIFLFNKKDFRIIQGLNSANLVFFNNRPDKETLDNFIKEIFEKRRSFFLNKYVSDSFEQDEKLRSLNWLYEKEIIDLDEFNKQKKKLSSGSMGGF</sequence>
<keyword evidence="1" id="KW-0812">Transmembrane</keyword>
<dbReference type="Proteomes" id="UP000178347">
    <property type="component" value="Unassembled WGS sequence"/>
</dbReference>
<keyword evidence="1" id="KW-1133">Transmembrane helix</keyword>
<gene>
    <name evidence="2" type="ORF">A3G00_03285</name>
</gene>
<dbReference type="EMBL" id="MFQN01000003">
    <property type="protein sequence ID" value="OGH75740.1"/>
    <property type="molecule type" value="Genomic_DNA"/>
</dbReference>
<evidence type="ECO:0000256" key="1">
    <source>
        <dbReference type="SAM" id="Phobius"/>
    </source>
</evidence>
<keyword evidence="1" id="KW-0472">Membrane</keyword>
<dbReference type="STRING" id="1798692.A3G00_03285"/>
<accession>A0A1F6MW67</accession>
<evidence type="ECO:0000313" key="3">
    <source>
        <dbReference type="Proteomes" id="UP000178347"/>
    </source>
</evidence>